<feature type="non-terminal residue" evidence="2">
    <location>
        <position position="1"/>
    </location>
</feature>
<sequence>DLANGTVHVLAVVPLDLVLASGTVYVLVVVVPLVLVLALVVMLQVRDLPPGTAQTPEGDQTISPMASFGAAHLLHTAARAVGPLLGMARPLPVAVVAKLVVKVLAAVTRGSGRQAVSQEDDPMVPFPAREGYPTRHTVTLAHTFEETLKVRPEPRTQVWNTRLLP</sequence>
<keyword evidence="3" id="KW-1185">Reference proteome</keyword>
<evidence type="ECO:0000313" key="2">
    <source>
        <dbReference type="EMBL" id="KAF5856164.1"/>
    </source>
</evidence>
<comment type="caution">
    <text evidence="2">The sequence shown here is derived from an EMBL/GenBank/DDBJ whole genome shotgun (WGS) entry which is preliminary data.</text>
</comment>
<organism evidence="2 3">
    <name type="scientific">Petromyces alliaceus</name>
    <name type="common">Aspergillus alliaceus</name>
    <dbReference type="NCBI Taxonomy" id="209559"/>
    <lineage>
        <taxon>Eukaryota</taxon>
        <taxon>Fungi</taxon>
        <taxon>Dikarya</taxon>
        <taxon>Ascomycota</taxon>
        <taxon>Pezizomycotina</taxon>
        <taxon>Eurotiomycetes</taxon>
        <taxon>Eurotiomycetidae</taxon>
        <taxon>Eurotiales</taxon>
        <taxon>Aspergillaceae</taxon>
        <taxon>Aspergillus</taxon>
        <taxon>Aspergillus subgen. Circumdati</taxon>
    </lineage>
</organism>
<dbReference type="EMBL" id="SPNV01000341">
    <property type="protein sequence ID" value="KAF5856164.1"/>
    <property type="molecule type" value="Genomic_DNA"/>
</dbReference>
<protein>
    <submittedName>
        <fullName evidence="2">Uncharacterized protein</fullName>
    </submittedName>
</protein>
<keyword evidence="1" id="KW-1133">Transmembrane helix</keyword>
<reference evidence="2 3" key="1">
    <citation type="submission" date="2019-04" db="EMBL/GenBank/DDBJ databases">
        <title>Aspergillus burnettii sp. nov., novel species from soil in southeast Queensland.</title>
        <authorList>
            <person name="Gilchrist C.L.M."/>
            <person name="Pitt J.I."/>
            <person name="Lange L."/>
            <person name="Lacey H.J."/>
            <person name="Vuong D."/>
            <person name="Midgley D.J."/>
            <person name="Greenfield P."/>
            <person name="Bradbury M."/>
            <person name="Lacey E."/>
            <person name="Busk P.K."/>
            <person name="Pilgaard B."/>
            <person name="Chooi Y.H."/>
            <person name="Piggott A.M."/>
        </authorList>
    </citation>
    <scope>NUCLEOTIDE SEQUENCE [LARGE SCALE GENOMIC DNA]</scope>
    <source>
        <strain evidence="2 3">FRR 5400</strain>
    </source>
</reference>
<evidence type="ECO:0000313" key="3">
    <source>
        <dbReference type="Proteomes" id="UP000541154"/>
    </source>
</evidence>
<dbReference type="AlphaFoldDB" id="A0A8H5ZVV0"/>
<gene>
    <name evidence="2" type="ORF">ETB97_007795</name>
</gene>
<feature type="transmembrane region" description="Helical" evidence="1">
    <location>
        <begin position="24"/>
        <end position="43"/>
    </location>
</feature>
<keyword evidence="1" id="KW-0472">Membrane</keyword>
<dbReference type="Proteomes" id="UP000541154">
    <property type="component" value="Unassembled WGS sequence"/>
</dbReference>
<name>A0A8H5ZVV0_PETAA</name>
<accession>A0A8H5ZVV0</accession>
<proteinExistence type="predicted"/>
<evidence type="ECO:0000256" key="1">
    <source>
        <dbReference type="SAM" id="Phobius"/>
    </source>
</evidence>
<keyword evidence="1" id="KW-0812">Transmembrane</keyword>